<dbReference type="Proteomes" id="UP000824151">
    <property type="component" value="Unassembled WGS sequence"/>
</dbReference>
<reference evidence="1" key="1">
    <citation type="journal article" date="2021" name="PeerJ">
        <title>Extensive microbial diversity within the chicken gut microbiome revealed by metagenomics and culture.</title>
        <authorList>
            <person name="Gilroy R."/>
            <person name="Ravi A."/>
            <person name="Getino M."/>
            <person name="Pursley I."/>
            <person name="Horton D.L."/>
            <person name="Alikhan N.F."/>
            <person name="Baker D."/>
            <person name="Gharbi K."/>
            <person name="Hall N."/>
            <person name="Watson M."/>
            <person name="Adriaenssens E.M."/>
            <person name="Foster-Nyarko E."/>
            <person name="Jarju S."/>
            <person name="Secka A."/>
            <person name="Antonio M."/>
            <person name="Oren A."/>
            <person name="Chaudhuri R.R."/>
            <person name="La Ragione R."/>
            <person name="Hildebrand F."/>
            <person name="Pallen M.J."/>
        </authorList>
    </citation>
    <scope>NUCLEOTIDE SEQUENCE</scope>
    <source>
        <strain evidence="1">ChiHejej3B27-3195</strain>
    </source>
</reference>
<organism evidence="1 2">
    <name type="scientific">Candidatus Nesterenkonia stercoripullorum</name>
    <dbReference type="NCBI Taxonomy" id="2838701"/>
    <lineage>
        <taxon>Bacteria</taxon>
        <taxon>Bacillati</taxon>
        <taxon>Actinomycetota</taxon>
        <taxon>Actinomycetes</taxon>
        <taxon>Micrococcales</taxon>
        <taxon>Micrococcaceae</taxon>
        <taxon>Nesterenkonia</taxon>
    </lineage>
</organism>
<protein>
    <submittedName>
        <fullName evidence="1">Uncharacterized protein</fullName>
    </submittedName>
</protein>
<name>A0A9D1UU09_9MICC</name>
<evidence type="ECO:0000313" key="1">
    <source>
        <dbReference type="EMBL" id="HIX00381.1"/>
    </source>
</evidence>
<dbReference type="EMBL" id="DXGD01000354">
    <property type="protein sequence ID" value="HIX00381.1"/>
    <property type="molecule type" value="Genomic_DNA"/>
</dbReference>
<accession>A0A9D1UU09</accession>
<comment type="caution">
    <text evidence="1">The sequence shown here is derived from an EMBL/GenBank/DDBJ whole genome shotgun (WGS) entry which is preliminary data.</text>
</comment>
<proteinExistence type="predicted"/>
<reference evidence="1" key="2">
    <citation type="submission" date="2021-04" db="EMBL/GenBank/DDBJ databases">
        <authorList>
            <person name="Gilroy R."/>
        </authorList>
    </citation>
    <scope>NUCLEOTIDE SEQUENCE</scope>
    <source>
        <strain evidence="1">ChiHejej3B27-3195</strain>
    </source>
</reference>
<dbReference type="AlphaFoldDB" id="A0A9D1UU09"/>
<evidence type="ECO:0000313" key="2">
    <source>
        <dbReference type="Proteomes" id="UP000824151"/>
    </source>
</evidence>
<gene>
    <name evidence="1" type="ORF">H9871_09575</name>
</gene>
<sequence>MSLPLSLTIGQARRDVRRTAVQKLLRRVGVALIRHAEHSAARAEARRAQRSEAVAARRLSQAAAEQRREQALLYHHQGPRQF</sequence>